<evidence type="ECO:0000256" key="1">
    <source>
        <dbReference type="ARBA" id="ARBA00007274"/>
    </source>
</evidence>
<dbReference type="SUPFAM" id="SSF51161">
    <property type="entry name" value="Trimeric LpxA-like enzymes"/>
    <property type="match status" value="1"/>
</dbReference>
<dbReference type="Gene3D" id="3.40.50.20">
    <property type="match status" value="1"/>
</dbReference>
<evidence type="ECO:0000256" key="2">
    <source>
        <dbReference type="ARBA" id="ARBA00022679"/>
    </source>
</evidence>
<keyword evidence="4" id="KW-0012">Acyltransferase</keyword>
<dbReference type="OrthoDB" id="9794407at2"/>
<dbReference type="RefSeq" id="WP_046004780.1">
    <property type="nucleotide sequence ID" value="NZ_JXYA01000020.1"/>
</dbReference>
<dbReference type="InterPro" id="IPR001451">
    <property type="entry name" value="Hexapep"/>
</dbReference>
<dbReference type="CDD" id="cd03360">
    <property type="entry name" value="LbH_AT_putative"/>
    <property type="match status" value="1"/>
</dbReference>
<dbReference type="AlphaFoldDB" id="A0A0F4QRQ9"/>
<accession>A0A0F4QRQ9</accession>
<gene>
    <name evidence="7" type="ORF">TW77_09665</name>
</gene>
<reference evidence="7 8" key="1">
    <citation type="journal article" date="2015" name="BMC Genomics">
        <title>Genome mining reveals unlocked bioactive potential of marine Gram-negative bacteria.</title>
        <authorList>
            <person name="Machado H."/>
            <person name="Sonnenschein E.C."/>
            <person name="Melchiorsen J."/>
            <person name="Gram L."/>
        </authorList>
    </citation>
    <scope>NUCLEOTIDE SEQUENCE [LARGE SCALE GENOMIC DNA]</scope>
    <source>
        <strain evidence="7 8">S2471</strain>
    </source>
</reference>
<dbReference type="PROSITE" id="PS00101">
    <property type="entry name" value="HEXAPEP_TRANSFERASES"/>
    <property type="match status" value="1"/>
</dbReference>
<evidence type="ECO:0000256" key="6">
    <source>
        <dbReference type="PIRSR" id="PIRSR620019-2"/>
    </source>
</evidence>
<evidence type="ECO:0008006" key="9">
    <source>
        <dbReference type="Google" id="ProtNLM"/>
    </source>
</evidence>
<keyword evidence="2" id="KW-0808">Transferase</keyword>
<dbReference type="Pfam" id="PF00132">
    <property type="entry name" value="Hexapep"/>
    <property type="match status" value="1"/>
</dbReference>
<name>A0A0F4QRQ9_9GAMM</name>
<comment type="caution">
    <text evidence="7">The sequence shown here is derived from an EMBL/GenBank/DDBJ whole genome shotgun (WGS) entry which is preliminary data.</text>
</comment>
<proteinExistence type="inferred from homology"/>
<evidence type="ECO:0000313" key="8">
    <source>
        <dbReference type="Proteomes" id="UP000033452"/>
    </source>
</evidence>
<dbReference type="Gene3D" id="2.160.10.10">
    <property type="entry name" value="Hexapeptide repeat proteins"/>
    <property type="match status" value="1"/>
</dbReference>
<feature type="site" description="Increases basicity of active site His" evidence="5">
    <location>
        <position position="142"/>
    </location>
</feature>
<dbReference type="InterPro" id="IPR018357">
    <property type="entry name" value="Hexapep_transf_CS"/>
</dbReference>
<dbReference type="PANTHER" id="PTHR43300:SF7">
    <property type="entry name" value="UDP-N-ACETYLBACILLOSAMINE N-ACETYLTRANSFERASE"/>
    <property type="match status" value="1"/>
</dbReference>
<dbReference type="PATRIC" id="fig|43658.5.peg.2052"/>
<comment type="similarity">
    <text evidence="1">Belongs to the transferase hexapeptide repeat family.</text>
</comment>
<dbReference type="EMBL" id="JXYA01000020">
    <property type="protein sequence ID" value="KJZ09297.1"/>
    <property type="molecule type" value="Genomic_DNA"/>
</dbReference>
<dbReference type="GO" id="GO:0016746">
    <property type="term" value="F:acyltransferase activity"/>
    <property type="evidence" value="ECO:0007669"/>
    <property type="project" value="UniProtKB-KW"/>
</dbReference>
<evidence type="ECO:0000256" key="3">
    <source>
        <dbReference type="ARBA" id="ARBA00022737"/>
    </source>
</evidence>
<dbReference type="NCBIfam" id="TIGR03570">
    <property type="entry name" value="NeuD_NnaD"/>
    <property type="match status" value="1"/>
</dbReference>
<evidence type="ECO:0000256" key="5">
    <source>
        <dbReference type="PIRSR" id="PIRSR620019-1"/>
    </source>
</evidence>
<dbReference type="InterPro" id="IPR020019">
    <property type="entry name" value="AcTrfase_PglD-like"/>
</dbReference>
<feature type="binding site" evidence="6">
    <location>
        <position position="150"/>
    </location>
    <ligand>
        <name>acetyl-CoA</name>
        <dbReference type="ChEBI" id="CHEBI:57288"/>
    </ligand>
</feature>
<dbReference type="InterPro" id="IPR011004">
    <property type="entry name" value="Trimer_LpxA-like_sf"/>
</dbReference>
<sequence>MNKLPVVLIGGGGHAAGLAEILIQQNRQILAVVAPELSPSLRQLAEFTHHASDEDVLQYDKHQVELVNGIGAMPYKSLRQKIYKRFKKDGYKFAQVIANSANISANVRLAEGVQIMQNAVVCIGSSVGENSIVNTSSTIDHDCSIGMHCHIAPGVTMSGQVRIEDGVHVATGASIINNITIGENAIVGVGASLTKSLAKKCIAYGPKTTVKVQGAK</sequence>
<organism evidence="7 8">
    <name type="scientific">Pseudoalteromonas rubra</name>
    <dbReference type="NCBI Taxonomy" id="43658"/>
    <lineage>
        <taxon>Bacteria</taxon>
        <taxon>Pseudomonadati</taxon>
        <taxon>Pseudomonadota</taxon>
        <taxon>Gammaproteobacteria</taxon>
        <taxon>Alteromonadales</taxon>
        <taxon>Pseudoalteromonadaceae</taxon>
        <taxon>Pseudoalteromonas</taxon>
    </lineage>
</organism>
<evidence type="ECO:0000256" key="4">
    <source>
        <dbReference type="ARBA" id="ARBA00023315"/>
    </source>
</evidence>
<keyword evidence="3" id="KW-0677">Repeat</keyword>
<feature type="binding site" evidence="6">
    <location>
        <position position="71"/>
    </location>
    <ligand>
        <name>substrate</name>
    </ligand>
</feature>
<protein>
    <recommendedName>
        <fullName evidence="9">Pilus assembly protein</fullName>
    </recommendedName>
</protein>
<dbReference type="PANTHER" id="PTHR43300">
    <property type="entry name" value="ACETYLTRANSFERASE"/>
    <property type="match status" value="1"/>
</dbReference>
<dbReference type="Proteomes" id="UP000033452">
    <property type="component" value="Unassembled WGS sequence"/>
</dbReference>
<keyword evidence="8" id="KW-1185">Reference proteome</keyword>
<feature type="active site" description="Proton acceptor" evidence="5">
    <location>
        <position position="141"/>
    </location>
</feature>
<dbReference type="InterPro" id="IPR050179">
    <property type="entry name" value="Trans_hexapeptide_repeat"/>
</dbReference>
<evidence type="ECO:0000313" key="7">
    <source>
        <dbReference type="EMBL" id="KJZ09297.1"/>
    </source>
</evidence>